<dbReference type="InterPro" id="IPR039424">
    <property type="entry name" value="SBP_5"/>
</dbReference>
<evidence type="ECO:0000259" key="5">
    <source>
        <dbReference type="Pfam" id="PF00496"/>
    </source>
</evidence>
<dbReference type="InterPro" id="IPR000914">
    <property type="entry name" value="SBP_5_dom"/>
</dbReference>
<dbReference type="SUPFAM" id="SSF53850">
    <property type="entry name" value="Periplasmic binding protein-like II"/>
    <property type="match status" value="1"/>
</dbReference>
<evidence type="ECO:0000313" key="6">
    <source>
        <dbReference type="EMBL" id="MDY0747668.1"/>
    </source>
</evidence>
<evidence type="ECO:0000256" key="4">
    <source>
        <dbReference type="SAM" id="SignalP"/>
    </source>
</evidence>
<dbReference type="EMBL" id="JAXCLA010000008">
    <property type="protein sequence ID" value="MDY0747668.1"/>
    <property type="molecule type" value="Genomic_DNA"/>
</dbReference>
<gene>
    <name evidence="6" type="ORF">SNE35_24410</name>
</gene>
<dbReference type="PANTHER" id="PTHR30290">
    <property type="entry name" value="PERIPLASMIC BINDING COMPONENT OF ABC TRANSPORTER"/>
    <property type="match status" value="1"/>
</dbReference>
<dbReference type="InterPro" id="IPR030678">
    <property type="entry name" value="Peptide/Ni-bd"/>
</dbReference>
<dbReference type="InterPro" id="IPR006311">
    <property type="entry name" value="TAT_signal"/>
</dbReference>
<dbReference type="PANTHER" id="PTHR30290:SF9">
    <property type="entry name" value="OLIGOPEPTIDE-BINDING PROTEIN APPA"/>
    <property type="match status" value="1"/>
</dbReference>
<dbReference type="Proteomes" id="UP001285263">
    <property type="component" value="Unassembled WGS sequence"/>
</dbReference>
<dbReference type="Gene3D" id="3.40.190.10">
    <property type="entry name" value="Periplasmic binding protein-like II"/>
    <property type="match status" value="1"/>
</dbReference>
<keyword evidence="7" id="KW-1185">Reference proteome</keyword>
<evidence type="ECO:0000256" key="3">
    <source>
        <dbReference type="ARBA" id="ARBA00022729"/>
    </source>
</evidence>
<feature type="chain" id="PRO_5046236697" evidence="4">
    <location>
        <begin position="23"/>
        <end position="531"/>
    </location>
</feature>
<feature type="domain" description="Solute-binding protein family 5" evidence="5">
    <location>
        <begin position="79"/>
        <end position="439"/>
    </location>
</feature>
<keyword evidence="3 4" id="KW-0732">Signal</keyword>
<dbReference type="RefSeq" id="WP_320425624.1">
    <property type="nucleotide sequence ID" value="NZ_JAXCLA010000008.1"/>
</dbReference>
<sequence>MTVSRRHLLALPAALAWPAAEAAAPAVPAASPVRGGTLVIGVGREPTLLTSALTTAGPTQTVSGKVFDGLLSYDVDLSPRPQLATRWETSADGLAISFQLRPGVKWHDGQHFTSADVAFSVMEAWKKYNARGRATFSNVERVDTPDPLVAVLRLSKPAPYILRALSSVESQVIPRHLYAGSDLLANPHNNAPIGTGPFRFVRWERGRQLVLERNLDYWDAGKPYLDRIVFRQLPDPAAAAAALETGAVHLSSELPLSDLAGIAAKPNLAVHRRTASAGSGITGFEFNLERPLFQDVRVRRAIAHAVDRDFLLKNVWYGYGTIAQAPIPKPLAEFHTDDVPTYPFDLKRAEALLDEAGYKRKPNGIRFSFTNDPNATGVMLSQTAQVLRSNLARIGVRMEVRQQDFGEFVNRVYTRRDFDTTIYSASAGPDPAIGTQRFYWSKNIQPGVAFSNGAAYRSAEADRLLEAAQVETDPAKRRALYVRFQQVAETDLPKIPLISSETVVVAQKKLRDFITTAEGSSGNFSTAWLEA</sequence>
<feature type="signal peptide" evidence="4">
    <location>
        <begin position="1"/>
        <end position="22"/>
    </location>
</feature>
<dbReference type="PIRSF" id="PIRSF002741">
    <property type="entry name" value="MppA"/>
    <property type="match status" value="1"/>
</dbReference>
<organism evidence="6 7">
    <name type="scientific">Roseateles agri</name>
    <dbReference type="NCBI Taxonomy" id="3098619"/>
    <lineage>
        <taxon>Bacteria</taxon>
        <taxon>Pseudomonadati</taxon>
        <taxon>Pseudomonadota</taxon>
        <taxon>Betaproteobacteria</taxon>
        <taxon>Burkholderiales</taxon>
        <taxon>Sphaerotilaceae</taxon>
        <taxon>Roseateles</taxon>
    </lineage>
</organism>
<dbReference type="CDD" id="cd08517">
    <property type="entry name" value="PBP2_NikA_DppA_OppA_like_13"/>
    <property type="match status" value="1"/>
</dbReference>
<proteinExistence type="inferred from homology"/>
<protein>
    <submittedName>
        <fullName evidence="6">ABC transporter substrate-binding protein</fullName>
    </submittedName>
</protein>
<keyword evidence="2" id="KW-0813">Transport</keyword>
<comment type="caution">
    <text evidence="6">The sequence shown here is derived from an EMBL/GenBank/DDBJ whole genome shotgun (WGS) entry which is preliminary data.</text>
</comment>
<evidence type="ECO:0000313" key="7">
    <source>
        <dbReference type="Proteomes" id="UP001285263"/>
    </source>
</evidence>
<dbReference type="Pfam" id="PF00496">
    <property type="entry name" value="SBP_bac_5"/>
    <property type="match status" value="1"/>
</dbReference>
<dbReference type="PROSITE" id="PS51318">
    <property type="entry name" value="TAT"/>
    <property type="match status" value="1"/>
</dbReference>
<accession>A0ABU5DMX3</accession>
<reference evidence="6 7" key="1">
    <citation type="submission" date="2023-11" db="EMBL/GenBank/DDBJ databases">
        <title>Paucibacter sp. nov., isolated from fresh soil in Korea.</title>
        <authorList>
            <person name="Le N.T.T."/>
        </authorList>
    </citation>
    <scope>NUCLEOTIDE SEQUENCE [LARGE SCALE GENOMIC DNA]</scope>
    <source>
        <strain evidence="6 7">R3-3</strain>
    </source>
</reference>
<dbReference type="Gene3D" id="3.10.105.10">
    <property type="entry name" value="Dipeptide-binding Protein, Domain 3"/>
    <property type="match status" value="1"/>
</dbReference>
<evidence type="ECO:0000256" key="1">
    <source>
        <dbReference type="ARBA" id="ARBA00005695"/>
    </source>
</evidence>
<evidence type="ECO:0000256" key="2">
    <source>
        <dbReference type="ARBA" id="ARBA00022448"/>
    </source>
</evidence>
<comment type="similarity">
    <text evidence="1">Belongs to the bacterial solute-binding protein 5 family.</text>
</comment>
<name>A0ABU5DMX3_9BURK</name>